<dbReference type="SUPFAM" id="SSF47336">
    <property type="entry name" value="ACP-like"/>
    <property type="match status" value="1"/>
</dbReference>
<evidence type="ECO:0000259" key="2">
    <source>
        <dbReference type="PROSITE" id="PS50075"/>
    </source>
</evidence>
<evidence type="ECO:0000256" key="1">
    <source>
        <dbReference type="SAM" id="MobiDB-lite"/>
    </source>
</evidence>
<evidence type="ECO:0000313" key="4">
    <source>
        <dbReference type="Proteomes" id="UP000236732"/>
    </source>
</evidence>
<dbReference type="AlphaFoldDB" id="A0A1H5Y6W1"/>
<dbReference type="EMBL" id="FNVT01000002">
    <property type="protein sequence ID" value="SEG19721.1"/>
    <property type="molecule type" value="Genomic_DNA"/>
</dbReference>
<name>A0A1H5Y6W1_9ACTN</name>
<organism evidence="3 4">
    <name type="scientific">Nonomuraea solani</name>
    <dbReference type="NCBI Taxonomy" id="1144553"/>
    <lineage>
        <taxon>Bacteria</taxon>
        <taxon>Bacillati</taxon>
        <taxon>Actinomycetota</taxon>
        <taxon>Actinomycetes</taxon>
        <taxon>Streptosporangiales</taxon>
        <taxon>Streptosporangiaceae</taxon>
        <taxon>Nonomuraea</taxon>
    </lineage>
</organism>
<dbReference type="PROSITE" id="PS50075">
    <property type="entry name" value="CARRIER"/>
    <property type="match status" value="1"/>
</dbReference>
<sequence length="86" mass="9278">MANAYEQLHEVLVTKFNVSSDDLQPETTFEALDLDSLAIVEVAVSLQERLGVPIEEEEFATPETTLRQAADQVDAKANGTGEGAVT</sequence>
<dbReference type="Gene3D" id="1.10.1200.10">
    <property type="entry name" value="ACP-like"/>
    <property type="match status" value="1"/>
</dbReference>
<proteinExistence type="predicted"/>
<protein>
    <submittedName>
        <fullName evidence="3">Acyl carrier protein</fullName>
    </submittedName>
</protein>
<accession>A0A1H5Y6W1</accession>
<feature type="region of interest" description="Disordered" evidence="1">
    <location>
        <begin position="63"/>
        <end position="86"/>
    </location>
</feature>
<keyword evidence="4" id="KW-1185">Reference proteome</keyword>
<dbReference type="InterPro" id="IPR009081">
    <property type="entry name" value="PP-bd_ACP"/>
</dbReference>
<evidence type="ECO:0000313" key="3">
    <source>
        <dbReference type="EMBL" id="SEG19721.1"/>
    </source>
</evidence>
<reference evidence="3 4" key="1">
    <citation type="submission" date="2016-10" db="EMBL/GenBank/DDBJ databases">
        <authorList>
            <person name="de Groot N.N."/>
        </authorList>
    </citation>
    <scope>NUCLEOTIDE SEQUENCE [LARGE SCALE GENOMIC DNA]</scope>
    <source>
        <strain evidence="3 4">CGMCC 4.7037</strain>
    </source>
</reference>
<gene>
    <name evidence="3" type="ORF">SAMN05444920_102162</name>
</gene>
<feature type="domain" description="Carrier" evidence="2">
    <location>
        <begin position="2"/>
        <end position="77"/>
    </location>
</feature>
<dbReference type="Pfam" id="PF00550">
    <property type="entry name" value="PP-binding"/>
    <property type="match status" value="1"/>
</dbReference>
<dbReference type="RefSeq" id="WP_103954901.1">
    <property type="nucleotide sequence ID" value="NZ_FNVT01000002.1"/>
</dbReference>
<dbReference type="InterPro" id="IPR036736">
    <property type="entry name" value="ACP-like_sf"/>
</dbReference>
<dbReference type="OrthoDB" id="3192863at2"/>
<dbReference type="Proteomes" id="UP000236732">
    <property type="component" value="Unassembled WGS sequence"/>
</dbReference>